<keyword evidence="5" id="KW-1185">Reference proteome</keyword>
<gene>
    <name evidence="4" type="ORF">THAOC_04781</name>
</gene>
<dbReference type="InterPro" id="IPR036249">
    <property type="entry name" value="Thioredoxin-like_sf"/>
</dbReference>
<dbReference type="AlphaFoldDB" id="K0T932"/>
<dbReference type="NCBIfam" id="TIGR02174">
    <property type="entry name" value="CXXU_selWTH"/>
    <property type="match status" value="1"/>
</dbReference>
<keyword evidence="3" id="KW-0812">Transmembrane</keyword>
<proteinExistence type="predicted"/>
<dbReference type="Pfam" id="PF10262">
    <property type="entry name" value="Rdx"/>
    <property type="match status" value="1"/>
</dbReference>
<dbReference type="PANTHER" id="PTHR13544">
    <property type="entry name" value="SELENOPROTEIN T"/>
    <property type="match status" value="1"/>
</dbReference>
<keyword evidence="2" id="KW-0676">Redox-active center</keyword>
<dbReference type="Gene3D" id="3.40.30.10">
    <property type="entry name" value="Glutaredoxin"/>
    <property type="match status" value="1"/>
</dbReference>
<dbReference type="InterPro" id="IPR019389">
    <property type="entry name" value="Selenoprotein_T"/>
</dbReference>
<protein>
    <recommendedName>
        <fullName evidence="6">Selenoprotein T</fullName>
    </recommendedName>
</protein>
<dbReference type="OMA" id="LKFQICC"/>
<feature type="transmembrane region" description="Helical" evidence="3">
    <location>
        <begin position="82"/>
        <end position="108"/>
    </location>
</feature>
<comment type="caution">
    <text evidence="4">The sequence shown here is derived from an EMBL/GenBank/DDBJ whole genome shotgun (WGS) entry which is preliminary data.</text>
</comment>
<evidence type="ECO:0000313" key="4">
    <source>
        <dbReference type="EMBL" id="EJK73584.1"/>
    </source>
</evidence>
<sequence>MKANFMKLREIMMSEFPDQWSEIKGANYPVPEWTVYAGQVMSMVQLFAMAVILIGDSLWTYIPGFSRGPPEFYFQMKENPALAFIIVFLVVPSYIQSYTNTGAFEVIVDGKLVFSKLESGRMPNVPEILRALQAAGLKKA</sequence>
<dbReference type="eggNOG" id="ENOG502REDH">
    <property type="taxonomic scope" value="Eukaryota"/>
</dbReference>
<dbReference type="SUPFAM" id="SSF52833">
    <property type="entry name" value="Thioredoxin-like"/>
    <property type="match status" value="1"/>
</dbReference>
<keyword evidence="3" id="KW-0472">Membrane</keyword>
<keyword evidence="3" id="KW-1133">Transmembrane helix</keyword>
<feature type="transmembrane region" description="Helical" evidence="3">
    <location>
        <begin position="43"/>
        <end position="62"/>
    </location>
</feature>
<dbReference type="InterPro" id="IPR011893">
    <property type="entry name" value="Selenoprotein_Rdx-typ"/>
</dbReference>
<keyword evidence="1" id="KW-0732">Signal</keyword>
<evidence type="ECO:0008006" key="6">
    <source>
        <dbReference type="Google" id="ProtNLM"/>
    </source>
</evidence>
<name>K0T932_THAOC</name>
<organism evidence="4 5">
    <name type="scientific">Thalassiosira oceanica</name>
    <name type="common">Marine diatom</name>
    <dbReference type="NCBI Taxonomy" id="159749"/>
    <lineage>
        <taxon>Eukaryota</taxon>
        <taxon>Sar</taxon>
        <taxon>Stramenopiles</taxon>
        <taxon>Ochrophyta</taxon>
        <taxon>Bacillariophyta</taxon>
        <taxon>Coscinodiscophyceae</taxon>
        <taxon>Thalassiosirophycidae</taxon>
        <taxon>Thalassiosirales</taxon>
        <taxon>Thalassiosiraceae</taxon>
        <taxon>Thalassiosira</taxon>
    </lineage>
</organism>
<accession>K0T932</accession>
<dbReference type="PANTHER" id="PTHR13544:SF0">
    <property type="entry name" value="THIOREDOXIN REDUCTASE-LIKE SELENOPROTEIN T"/>
    <property type="match status" value="1"/>
</dbReference>
<evidence type="ECO:0000256" key="1">
    <source>
        <dbReference type="ARBA" id="ARBA00022729"/>
    </source>
</evidence>
<dbReference type="GO" id="GO:0005789">
    <property type="term" value="C:endoplasmic reticulum membrane"/>
    <property type="evidence" value="ECO:0007669"/>
    <property type="project" value="TreeGrafter"/>
</dbReference>
<dbReference type="GO" id="GO:0004791">
    <property type="term" value="F:thioredoxin-disulfide reductase (NADPH) activity"/>
    <property type="evidence" value="ECO:0007669"/>
    <property type="project" value="TreeGrafter"/>
</dbReference>
<dbReference type="Proteomes" id="UP000266841">
    <property type="component" value="Unassembled WGS sequence"/>
</dbReference>
<reference evidence="4 5" key="1">
    <citation type="journal article" date="2012" name="Genome Biol.">
        <title>Genome and low-iron response of an oceanic diatom adapted to chronic iron limitation.</title>
        <authorList>
            <person name="Lommer M."/>
            <person name="Specht M."/>
            <person name="Roy A.S."/>
            <person name="Kraemer L."/>
            <person name="Andreson R."/>
            <person name="Gutowska M.A."/>
            <person name="Wolf J."/>
            <person name="Bergner S.V."/>
            <person name="Schilhabel M.B."/>
            <person name="Klostermeier U.C."/>
            <person name="Beiko R.G."/>
            <person name="Rosenstiel P."/>
            <person name="Hippler M."/>
            <person name="Laroche J."/>
        </authorList>
    </citation>
    <scope>NUCLEOTIDE SEQUENCE [LARGE SCALE GENOMIC DNA]</scope>
    <source>
        <strain evidence="4 5">CCMP1005</strain>
    </source>
</reference>
<dbReference type="OrthoDB" id="60822at2759"/>
<evidence type="ECO:0000313" key="5">
    <source>
        <dbReference type="Proteomes" id="UP000266841"/>
    </source>
</evidence>
<evidence type="ECO:0000256" key="2">
    <source>
        <dbReference type="ARBA" id="ARBA00023284"/>
    </source>
</evidence>
<evidence type="ECO:0000256" key="3">
    <source>
        <dbReference type="SAM" id="Phobius"/>
    </source>
</evidence>
<dbReference type="EMBL" id="AGNL01004378">
    <property type="protein sequence ID" value="EJK73584.1"/>
    <property type="molecule type" value="Genomic_DNA"/>
</dbReference>
<dbReference type="GO" id="GO:0045454">
    <property type="term" value="P:cell redox homeostasis"/>
    <property type="evidence" value="ECO:0007669"/>
    <property type="project" value="TreeGrafter"/>
</dbReference>